<dbReference type="AGR" id="WB:WBGene00008870"/>
<dbReference type="HOGENOM" id="CLU_644420_0_0_1"/>
<dbReference type="WormBase" id="F15H9.1">
    <property type="protein sequence ID" value="CE15857"/>
    <property type="gene ID" value="WBGene00008870"/>
</dbReference>
<dbReference type="InterPro" id="IPR005514">
    <property type="entry name" value="DUF316"/>
</dbReference>
<organism evidence="3 4">
    <name type="scientific">Caenorhabditis elegans</name>
    <dbReference type="NCBI Taxonomy" id="6239"/>
    <lineage>
        <taxon>Eukaryota</taxon>
        <taxon>Metazoa</taxon>
        <taxon>Ecdysozoa</taxon>
        <taxon>Nematoda</taxon>
        <taxon>Chromadorea</taxon>
        <taxon>Rhabditida</taxon>
        <taxon>Rhabditina</taxon>
        <taxon>Rhabditomorpha</taxon>
        <taxon>Rhabditoidea</taxon>
        <taxon>Rhabditidae</taxon>
        <taxon>Peloderinae</taxon>
        <taxon>Caenorhabditis</taxon>
    </lineage>
</organism>
<dbReference type="InParanoid" id="O45371"/>
<dbReference type="AlphaFoldDB" id="O45371"/>
<reference evidence="3 4" key="1">
    <citation type="journal article" date="1998" name="Science">
        <title>Genome sequence of the nematode C. elegans: a platform for investigating biology.</title>
        <authorList>
            <consortium name="The C. elegans sequencing consortium"/>
            <person name="Sulson J.E."/>
            <person name="Waterston R."/>
        </authorList>
    </citation>
    <scope>NUCLEOTIDE SEQUENCE [LARGE SCALE GENOMIC DNA]</scope>
    <source>
        <strain evidence="3 4">Bristol N2</strain>
    </source>
</reference>
<dbReference type="KEGG" id="cel:CELE_F15H9.1"/>
<feature type="compositionally biased region" description="Low complexity" evidence="1">
    <location>
        <begin position="345"/>
        <end position="361"/>
    </location>
</feature>
<dbReference type="EMBL" id="BX284601">
    <property type="protein sequence ID" value="CAB04116.1"/>
    <property type="molecule type" value="Genomic_DNA"/>
</dbReference>
<evidence type="ECO:0000256" key="2">
    <source>
        <dbReference type="SAM" id="SignalP"/>
    </source>
</evidence>
<dbReference type="PANTHER" id="PTHR34005:SF1">
    <property type="entry name" value="PROTEIN CBG15054"/>
    <property type="match status" value="1"/>
</dbReference>
<name>O45371_CAEEL</name>
<dbReference type="UCSC" id="F15H9.1">
    <property type="organism name" value="c. elegans"/>
</dbReference>
<dbReference type="OrthoDB" id="5877508at2759"/>
<feature type="chain" id="PRO_5004158460" evidence="2">
    <location>
        <begin position="21"/>
        <end position="426"/>
    </location>
</feature>
<dbReference type="PANTHER" id="PTHR34005">
    <property type="entry name" value="PROTEIN CBG15054-RELATED"/>
    <property type="match status" value="1"/>
</dbReference>
<dbReference type="RefSeq" id="NP_493073.1">
    <property type="nucleotide sequence ID" value="NM_060672.1"/>
</dbReference>
<accession>O45371</accession>
<dbReference type="eggNOG" id="ENOG502RT7F">
    <property type="taxonomic scope" value="Eukaryota"/>
</dbReference>
<proteinExistence type="predicted"/>
<dbReference type="PhylomeDB" id="O45371"/>
<dbReference type="Proteomes" id="UP000001940">
    <property type="component" value="Chromosome I"/>
</dbReference>
<keyword evidence="2" id="KW-0732">Signal</keyword>
<dbReference type="OMA" id="HFAGICE"/>
<feature type="signal peptide" evidence="2">
    <location>
        <begin position="1"/>
        <end position="20"/>
    </location>
</feature>
<gene>
    <name evidence="3" type="ORF">CELE_F15H9.1</name>
    <name evidence="3 5" type="ORF">F15H9.1</name>
</gene>
<evidence type="ECO:0000256" key="1">
    <source>
        <dbReference type="SAM" id="MobiDB-lite"/>
    </source>
</evidence>
<dbReference type="FunCoup" id="O45371">
    <property type="interactions" value="105"/>
</dbReference>
<feature type="region of interest" description="Disordered" evidence="1">
    <location>
        <begin position="345"/>
        <end position="396"/>
    </location>
</feature>
<dbReference type="Pfam" id="PF03761">
    <property type="entry name" value="DUF316"/>
    <property type="match status" value="1"/>
</dbReference>
<dbReference type="CTD" id="184548"/>
<evidence type="ECO:0000313" key="5">
    <source>
        <dbReference type="WormBase" id="F15H9.1"/>
    </source>
</evidence>
<dbReference type="PaxDb" id="6239-F15H9.1"/>
<evidence type="ECO:0000313" key="4">
    <source>
        <dbReference type="Proteomes" id="UP000001940"/>
    </source>
</evidence>
<evidence type="ECO:0000313" key="3">
    <source>
        <dbReference type="EMBL" id="CAB04116.1"/>
    </source>
</evidence>
<keyword evidence="4" id="KW-1185">Reference proteome</keyword>
<dbReference type="Bgee" id="WBGene00008870">
    <property type="expression patterns" value="Expressed in material anatomical entity and 2 other cell types or tissues"/>
</dbReference>
<sequence>MKFLTLFIWIIACGFNNTQPLSYEENIQRLESCGKILPEESSNSITKSKYFKNWFGIAAFQNGNQYNFRTVGTFISKRHFLTLAYALMNSNMTWRAKHTKFRDSCVSGMEDSIVPPEVVADLKIFVCPNGKGKHCPPSIPKKAWLHGICKNNIKKLFSSIHTPMLVEVETPIPGSSVCVPEKKTQILEEPSFVYMFIPSNGSVVEKLVNITNSNWLEITTQLLGGIKEYCGSLIKKIHGKWTMIGLGTPKNVWKKHSFFFNLKRFSGSFCHFAGICEKRKQKTTIASIKTTTSIPSTSTLQINHTTGSTVNSTTRMISSTIPSTPNLQINSTTSSIQNSTTSMISSTISSTSSNSTSSTINVPKTAAPEEEIEEGPSEEKDENVDEKDDIENETEVDNDLYVSMDFLDSASGWTIELVLLFVIVFV</sequence>
<feature type="compositionally biased region" description="Acidic residues" evidence="1">
    <location>
        <begin position="368"/>
        <end position="396"/>
    </location>
</feature>
<protein>
    <submittedName>
        <fullName evidence="3">Uncharacterized protein</fullName>
    </submittedName>
</protein>
<dbReference type="GeneID" id="184548"/>
<dbReference type="PIR" id="T21001">
    <property type="entry name" value="T21001"/>
</dbReference>
<dbReference type="STRING" id="6239.F15H9.1.1"/>